<comment type="pathway">
    <text evidence="11">Carbohydrate metabolism; galactose metabolism.</text>
</comment>
<feature type="binding site" evidence="11">
    <location>
        <position position="222"/>
    </location>
    <ligand>
        <name>substrate</name>
    </ligand>
</feature>
<dbReference type="AlphaFoldDB" id="A0A8J8MA40"/>
<evidence type="ECO:0000256" key="10">
    <source>
        <dbReference type="ARBA" id="ARBA00023277"/>
    </source>
</evidence>
<dbReference type="InterPro" id="IPR006204">
    <property type="entry name" value="GHMP_kinase_N_dom"/>
</dbReference>
<accession>A0A8J8MA40</accession>
<keyword evidence="6 11" id="KW-0418">Kinase</keyword>
<dbReference type="PRINTS" id="PR00473">
    <property type="entry name" value="GALCTOKINASE"/>
</dbReference>
<dbReference type="HAMAP" id="MF_00246">
    <property type="entry name" value="Galactokinase"/>
    <property type="match status" value="1"/>
</dbReference>
<dbReference type="GO" id="GO:0006012">
    <property type="term" value="P:galactose metabolic process"/>
    <property type="evidence" value="ECO:0007669"/>
    <property type="project" value="UniProtKB-UniRule"/>
</dbReference>
<feature type="domain" description="GHMP kinase N-terminal" evidence="13">
    <location>
        <begin position="92"/>
        <end position="180"/>
    </location>
</feature>
<dbReference type="PIRSF" id="PIRSF000530">
    <property type="entry name" value="Galactokinase"/>
    <property type="match status" value="1"/>
</dbReference>
<dbReference type="InterPro" id="IPR019741">
    <property type="entry name" value="Galactokinase_CS"/>
</dbReference>
<evidence type="ECO:0000256" key="4">
    <source>
        <dbReference type="ARBA" id="ARBA00022723"/>
    </source>
</evidence>
<feature type="binding site" evidence="11">
    <location>
        <position position="160"/>
    </location>
    <ligand>
        <name>Mg(2+)</name>
        <dbReference type="ChEBI" id="CHEBI:18420"/>
    </ligand>
</feature>
<evidence type="ECO:0000256" key="3">
    <source>
        <dbReference type="ARBA" id="ARBA00022679"/>
    </source>
</evidence>
<keyword evidence="4 11" id="KW-0479">Metal-binding</keyword>
<keyword evidence="2 11" id="KW-0963">Cytoplasm</keyword>
<dbReference type="Proteomes" id="UP000677305">
    <property type="component" value="Chromosome"/>
</dbReference>
<keyword evidence="9 11" id="KW-0299">Galactose metabolism</keyword>
<comment type="similarity">
    <text evidence="1 11">Belongs to the GHMP kinase family. GalK subfamily.</text>
</comment>
<dbReference type="PANTHER" id="PTHR10457:SF7">
    <property type="entry name" value="GALACTOKINASE-RELATED"/>
    <property type="match status" value="1"/>
</dbReference>
<comment type="catalytic activity">
    <reaction evidence="11">
        <text>alpha-D-galactose + ATP = alpha-D-galactose 1-phosphate + ADP + H(+)</text>
        <dbReference type="Rhea" id="RHEA:13553"/>
        <dbReference type="ChEBI" id="CHEBI:15378"/>
        <dbReference type="ChEBI" id="CHEBI:28061"/>
        <dbReference type="ChEBI" id="CHEBI:30616"/>
        <dbReference type="ChEBI" id="CHEBI:58336"/>
        <dbReference type="ChEBI" id="CHEBI:456216"/>
        <dbReference type="EC" id="2.7.1.6"/>
    </reaction>
</comment>
<evidence type="ECO:0000256" key="6">
    <source>
        <dbReference type="ARBA" id="ARBA00022777"/>
    </source>
</evidence>
<sequence length="386" mass="43308">MEREIVGKFVELYGGEVSGVDKFFAPGRVNLIGEHIDYNGGYVFPCALDFGTYAAARKRDDGKVRFATLNFDLRVEIDIEDIRYRKEDDWTNYPKGVIKEFIDMGHEVGGFDILYYGNIPNGSGLSSSASLEVLTAVVVNELFDCKEDMVEMVKMSQRAENQFVGVNCGIMDQFASGMGKLNHAILLDCETLDYEYAPLKLDGYKIVIGNTKKRRGLADSKYNERRSECQYALECIQKELDIKNLCEMDVETFDKYKHLIDKDVPRDRAKHAVEENVRVKEAVEALNEGDIITFGKLMNASHESLRDLYEVTGVELDTMVEEARKIEGTIGSRMTGAGFGGCTVSIVKEDSVDEFIRVVGKNYEDRIGLVPEFYVANVGDGAGRIK</sequence>
<evidence type="ECO:0000256" key="9">
    <source>
        <dbReference type="ARBA" id="ARBA00023144"/>
    </source>
</evidence>
<dbReference type="KEGG" id="vgu:HYG85_09570"/>
<evidence type="ECO:0000256" key="12">
    <source>
        <dbReference type="NCBIfam" id="TIGR00131"/>
    </source>
</evidence>
<dbReference type="Gene3D" id="3.30.70.890">
    <property type="entry name" value="GHMP kinase, C-terminal domain"/>
    <property type="match status" value="1"/>
</dbReference>
<dbReference type="GO" id="GO:0004335">
    <property type="term" value="F:galactokinase activity"/>
    <property type="evidence" value="ECO:0007669"/>
    <property type="project" value="UniProtKB-UniRule"/>
</dbReference>
<dbReference type="PRINTS" id="PR00959">
    <property type="entry name" value="MEVGALKINASE"/>
</dbReference>
<keyword evidence="7 11" id="KW-0067">ATP-binding</keyword>
<feature type="site" description="Transition state stabilizer" evidence="11">
    <location>
        <position position="28"/>
    </location>
</feature>
<evidence type="ECO:0000313" key="17">
    <source>
        <dbReference type="Proteomes" id="UP000677305"/>
    </source>
</evidence>
<dbReference type="GO" id="GO:0000287">
    <property type="term" value="F:magnesium ion binding"/>
    <property type="evidence" value="ECO:0007669"/>
    <property type="project" value="UniProtKB-UniRule"/>
</dbReference>
<dbReference type="FunFam" id="3.30.230.10:FF:000017">
    <property type="entry name" value="Galactokinase"/>
    <property type="match status" value="1"/>
</dbReference>
<feature type="active site" description="Proton acceptor" evidence="11">
    <location>
        <position position="172"/>
    </location>
</feature>
<feature type="binding site" evidence="11">
    <location>
        <begin position="122"/>
        <end position="128"/>
    </location>
    <ligand>
        <name>ATP</name>
        <dbReference type="ChEBI" id="CHEBI:30616"/>
    </ligand>
</feature>
<evidence type="ECO:0000256" key="5">
    <source>
        <dbReference type="ARBA" id="ARBA00022741"/>
    </source>
</evidence>
<keyword evidence="8 11" id="KW-0460">Magnesium</keyword>
<evidence type="ECO:0000259" key="15">
    <source>
        <dbReference type="Pfam" id="PF10509"/>
    </source>
</evidence>
<evidence type="ECO:0000256" key="11">
    <source>
        <dbReference type="HAMAP-Rule" id="MF_00246"/>
    </source>
</evidence>
<evidence type="ECO:0000256" key="8">
    <source>
        <dbReference type="ARBA" id="ARBA00022842"/>
    </source>
</evidence>
<name>A0A8J8MA40_9FIRM</name>
<dbReference type="GO" id="GO:0005524">
    <property type="term" value="F:ATP binding"/>
    <property type="evidence" value="ECO:0007669"/>
    <property type="project" value="UniProtKB-UniRule"/>
</dbReference>
<feature type="binding site" evidence="11">
    <location>
        <begin position="34"/>
        <end position="37"/>
    </location>
    <ligand>
        <name>substrate</name>
    </ligand>
</feature>
<dbReference type="RefSeq" id="WP_212693286.1">
    <property type="nucleotide sequence ID" value="NZ_CP058561.1"/>
</dbReference>
<feature type="domain" description="GHMP kinase C-terminal" evidence="14">
    <location>
        <begin position="282"/>
        <end position="364"/>
    </location>
</feature>
<dbReference type="InterPro" id="IPR006203">
    <property type="entry name" value="GHMP_knse_ATP-bd_CS"/>
</dbReference>
<comment type="function">
    <text evidence="11">Catalyzes the transfer of the gamma-phosphate of ATP to D-galactose to form alpha-D-galactose-1-phosphate (Gal-1-P).</text>
</comment>
<dbReference type="GO" id="GO:0005829">
    <property type="term" value="C:cytosol"/>
    <property type="evidence" value="ECO:0007669"/>
    <property type="project" value="TreeGrafter"/>
</dbReference>
<comment type="subcellular location">
    <subcellularLocation>
        <location evidence="11">Cytoplasm</location>
    </subcellularLocation>
</comment>
<comment type="caution">
    <text evidence="11">Lacks conserved residue(s) required for the propagation of feature annotation.</text>
</comment>
<dbReference type="Pfam" id="PF08544">
    <property type="entry name" value="GHMP_kinases_C"/>
    <property type="match status" value="1"/>
</dbReference>
<dbReference type="SUPFAM" id="SSF54211">
    <property type="entry name" value="Ribosomal protein S5 domain 2-like"/>
    <property type="match status" value="1"/>
</dbReference>
<evidence type="ECO:0000259" key="13">
    <source>
        <dbReference type="Pfam" id="PF00288"/>
    </source>
</evidence>
<dbReference type="InterPro" id="IPR006206">
    <property type="entry name" value="Mevalonate/galactokinase"/>
</dbReference>
<evidence type="ECO:0000313" key="16">
    <source>
        <dbReference type="EMBL" id="QUH29159.1"/>
    </source>
</evidence>
<dbReference type="UniPathway" id="UPA00214"/>
<dbReference type="InterPro" id="IPR013750">
    <property type="entry name" value="GHMP_kinase_C_dom"/>
</dbReference>
<dbReference type="SUPFAM" id="SSF55060">
    <property type="entry name" value="GHMP Kinase, C-terminal domain"/>
    <property type="match status" value="1"/>
</dbReference>
<dbReference type="InterPro" id="IPR036554">
    <property type="entry name" value="GHMP_kinase_C_sf"/>
</dbReference>
<dbReference type="InterPro" id="IPR020568">
    <property type="entry name" value="Ribosomal_Su5_D2-typ_SF"/>
</dbReference>
<keyword evidence="10 11" id="KW-0119">Carbohydrate metabolism</keyword>
<dbReference type="InterPro" id="IPR000705">
    <property type="entry name" value="Galactokinase"/>
</dbReference>
<dbReference type="Pfam" id="PF00288">
    <property type="entry name" value="GHMP_kinases_N"/>
    <property type="match status" value="1"/>
</dbReference>
<dbReference type="NCBIfam" id="NF003705">
    <property type="entry name" value="PRK05322.1"/>
    <property type="match status" value="1"/>
</dbReference>
<keyword evidence="5 11" id="KW-0547">Nucleotide-binding</keyword>
<evidence type="ECO:0000259" key="14">
    <source>
        <dbReference type="Pfam" id="PF08544"/>
    </source>
</evidence>
<keyword evidence="3 11" id="KW-0808">Transferase</keyword>
<dbReference type="NCBIfam" id="TIGR00131">
    <property type="entry name" value="gal_kin"/>
    <property type="match status" value="1"/>
</dbReference>
<organism evidence="16 17">
    <name type="scientific">Vallitalea guaymasensis</name>
    <dbReference type="NCBI Taxonomy" id="1185412"/>
    <lineage>
        <taxon>Bacteria</taxon>
        <taxon>Bacillati</taxon>
        <taxon>Bacillota</taxon>
        <taxon>Clostridia</taxon>
        <taxon>Lachnospirales</taxon>
        <taxon>Vallitaleaceae</taxon>
        <taxon>Vallitalea</taxon>
    </lineage>
</organism>
<proteinExistence type="inferred from homology"/>
<dbReference type="InterPro" id="IPR022963">
    <property type="entry name" value="Galactokinase_bac"/>
</dbReference>
<dbReference type="PROSITE" id="PS00106">
    <property type="entry name" value="GALACTOKINASE"/>
    <property type="match status" value="1"/>
</dbReference>
<dbReference type="Pfam" id="PF10509">
    <property type="entry name" value="GalKase_gal_bdg"/>
    <property type="match status" value="1"/>
</dbReference>
<dbReference type="PANTHER" id="PTHR10457">
    <property type="entry name" value="MEVALONATE KINASE/GALACTOKINASE"/>
    <property type="match status" value="1"/>
</dbReference>
<dbReference type="PROSITE" id="PS00627">
    <property type="entry name" value="GHMP_KINASES_ATP"/>
    <property type="match status" value="1"/>
</dbReference>
<dbReference type="EC" id="2.7.1.6" evidence="11 12"/>
<feature type="binding site" evidence="11">
    <location>
        <position position="128"/>
    </location>
    <ligand>
        <name>Mg(2+)</name>
        <dbReference type="ChEBI" id="CHEBI:18420"/>
    </ligand>
</feature>
<gene>
    <name evidence="11" type="primary">galK</name>
    <name evidence="16" type="ORF">HYG85_09570</name>
</gene>
<dbReference type="InterPro" id="IPR014721">
    <property type="entry name" value="Ribsml_uS5_D2-typ_fold_subgr"/>
</dbReference>
<reference evidence="16 17" key="1">
    <citation type="submission" date="2020-07" db="EMBL/GenBank/DDBJ databases">
        <title>Vallitalea guaymasensis genome.</title>
        <authorList>
            <person name="Postec A."/>
        </authorList>
    </citation>
    <scope>NUCLEOTIDE SEQUENCE [LARGE SCALE GENOMIC DNA]</scope>
    <source>
        <strain evidence="16 17">Ra1766G1</strain>
    </source>
</reference>
<protein>
    <recommendedName>
        <fullName evidence="11 12">Galactokinase</fullName>
        <ecNumber evidence="11 12">2.7.1.6</ecNumber>
    </recommendedName>
    <alternativeName>
        <fullName evidence="11">Galactose kinase</fullName>
    </alternativeName>
</protein>
<feature type="domain" description="Galactokinase N-terminal" evidence="15">
    <location>
        <begin position="8"/>
        <end position="58"/>
    </location>
</feature>
<dbReference type="EMBL" id="CP058561">
    <property type="protein sequence ID" value="QUH29159.1"/>
    <property type="molecule type" value="Genomic_DNA"/>
</dbReference>
<keyword evidence="17" id="KW-1185">Reference proteome</keyword>
<evidence type="ECO:0000256" key="7">
    <source>
        <dbReference type="ARBA" id="ARBA00022840"/>
    </source>
</evidence>
<dbReference type="FunFam" id="3.30.70.890:FF:000001">
    <property type="entry name" value="Galactokinase"/>
    <property type="match status" value="1"/>
</dbReference>
<evidence type="ECO:0000256" key="2">
    <source>
        <dbReference type="ARBA" id="ARBA00022490"/>
    </source>
</evidence>
<dbReference type="Gene3D" id="3.30.230.10">
    <property type="match status" value="1"/>
</dbReference>
<evidence type="ECO:0000256" key="1">
    <source>
        <dbReference type="ARBA" id="ARBA00006566"/>
    </source>
</evidence>
<dbReference type="InterPro" id="IPR019539">
    <property type="entry name" value="GalKase_N"/>
</dbReference>